<reference evidence="2" key="1">
    <citation type="submission" date="2016-10" db="EMBL/GenBank/DDBJ databases">
        <authorList>
            <person name="Benchimol M."/>
            <person name="Almeida L.G."/>
            <person name="Vasconcelos A.T."/>
            <person name="Perreira-Neves A."/>
            <person name="Rosa I.A."/>
            <person name="Tasca T."/>
            <person name="Bogo M.R."/>
            <person name="de Souza W."/>
        </authorList>
    </citation>
    <scope>NUCLEOTIDE SEQUENCE [LARGE SCALE GENOMIC DNA]</scope>
    <source>
        <strain evidence="2">K</strain>
    </source>
</reference>
<dbReference type="FunFam" id="3.40.50.300:FF:000808">
    <property type="entry name" value="Small GTP-binding protein, putative"/>
    <property type="match status" value="1"/>
</dbReference>
<dbReference type="AlphaFoldDB" id="A0A1J4KA17"/>
<dbReference type="GO" id="GO:0003924">
    <property type="term" value="F:GTPase activity"/>
    <property type="evidence" value="ECO:0007669"/>
    <property type="project" value="InterPro"/>
</dbReference>
<dbReference type="PROSITE" id="PS51419">
    <property type="entry name" value="RAB"/>
    <property type="match status" value="1"/>
</dbReference>
<dbReference type="SMART" id="SM00174">
    <property type="entry name" value="RHO"/>
    <property type="match status" value="1"/>
</dbReference>
<evidence type="ECO:0000256" key="1">
    <source>
        <dbReference type="ARBA" id="ARBA00022741"/>
    </source>
</evidence>
<name>A0A1J4KA17_9EUKA</name>
<dbReference type="GeneID" id="94838178"/>
<dbReference type="InterPro" id="IPR005225">
    <property type="entry name" value="Small_GTP-bd"/>
</dbReference>
<dbReference type="SUPFAM" id="SSF52540">
    <property type="entry name" value="P-loop containing nucleoside triphosphate hydrolases"/>
    <property type="match status" value="1"/>
</dbReference>
<protein>
    <submittedName>
        <fullName evidence="2">Ras-related protein Rab-5C</fullName>
    </submittedName>
</protein>
<dbReference type="SMART" id="SM00176">
    <property type="entry name" value="RAN"/>
    <property type="match status" value="1"/>
</dbReference>
<dbReference type="GO" id="GO:0005525">
    <property type="term" value="F:GTP binding"/>
    <property type="evidence" value="ECO:0007669"/>
    <property type="project" value="InterPro"/>
</dbReference>
<dbReference type="OrthoDB" id="63533at2759"/>
<dbReference type="SMART" id="SM00175">
    <property type="entry name" value="RAB"/>
    <property type="match status" value="1"/>
</dbReference>
<dbReference type="RefSeq" id="XP_068360904.1">
    <property type="nucleotide sequence ID" value="XM_068503474.1"/>
</dbReference>
<dbReference type="InterPro" id="IPR027417">
    <property type="entry name" value="P-loop_NTPase"/>
</dbReference>
<evidence type="ECO:0000313" key="2">
    <source>
        <dbReference type="EMBL" id="OHT07768.1"/>
    </source>
</evidence>
<dbReference type="EMBL" id="MLAK01000687">
    <property type="protein sequence ID" value="OHT07768.1"/>
    <property type="molecule type" value="Genomic_DNA"/>
</dbReference>
<dbReference type="SMART" id="SM00173">
    <property type="entry name" value="RAS"/>
    <property type="match status" value="1"/>
</dbReference>
<dbReference type="NCBIfam" id="TIGR00231">
    <property type="entry name" value="small_GTP"/>
    <property type="match status" value="1"/>
</dbReference>
<dbReference type="InterPro" id="IPR001806">
    <property type="entry name" value="Small_GTPase"/>
</dbReference>
<comment type="caution">
    <text evidence="2">The sequence shown here is derived from an EMBL/GenBank/DDBJ whole genome shotgun (WGS) entry which is preliminary data.</text>
</comment>
<dbReference type="Pfam" id="PF00071">
    <property type="entry name" value="Ras"/>
    <property type="match status" value="1"/>
</dbReference>
<organism evidence="2 3">
    <name type="scientific">Tritrichomonas foetus</name>
    <dbReference type="NCBI Taxonomy" id="1144522"/>
    <lineage>
        <taxon>Eukaryota</taxon>
        <taxon>Metamonada</taxon>
        <taxon>Parabasalia</taxon>
        <taxon>Tritrichomonadida</taxon>
        <taxon>Tritrichomonadidae</taxon>
        <taxon>Tritrichomonas</taxon>
    </lineage>
</organism>
<sequence>MSEKKTHTAKVVLAGLSSVGKTAIVTRYCKGTFGDDIDPTIGASYLKETVETDKRIVSFEIWDTAGQEVYQSLTATFFKEACAAILVYDITNRMTLKGLDVYAKQIAENCPQNCVVAVVGNKNDLDNERQIPIEEGRAYAESIKSSIFIETSALTGENVRILFESIAQCEKLPFNETEVLSLIPAKKRQKCNC</sequence>
<dbReference type="Proteomes" id="UP000179807">
    <property type="component" value="Unassembled WGS sequence"/>
</dbReference>
<keyword evidence="3" id="KW-1185">Reference proteome</keyword>
<accession>A0A1J4KA17</accession>
<dbReference type="VEuPathDB" id="TrichDB:TRFO_23964"/>
<proteinExistence type="predicted"/>
<dbReference type="PROSITE" id="PS51420">
    <property type="entry name" value="RHO"/>
    <property type="match status" value="1"/>
</dbReference>
<evidence type="ECO:0000313" key="3">
    <source>
        <dbReference type="Proteomes" id="UP000179807"/>
    </source>
</evidence>
<dbReference type="PANTHER" id="PTHR47978">
    <property type="match status" value="1"/>
</dbReference>
<dbReference type="PRINTS" id="PR00449">
    <property type="entry name" value="RASTRNSFRMNG"/>
</dbReference>
<gene>
    <name evidence="2" type="primary">RAB5C</name>
    <name evidence="2" type="ORF">TRFO_23964</name>
</gene>
<dbReference type="Gene3D" id="3.40.50.300">
    <property type="entry name" value="P-loop containing nucleotide triphosphate hydrolases"/>
    <property type="match status" value="1"/>
</dbReference>
<dbReference type="PROSITE" id="PS51421">
    <property type="entry name" value="RAS"/>
    <property type="match status" value="1"/>
</dbReference>
<keyword evidence="1" id="KW-0547">Nucleotide-binding</keyword>